<dbReference type="AlphaFoldDB" id="A0A9P9YCS6"/>
<sequence length="125" mass="14540">DIAVDERDILAWADTALEDTLQSTQREIEKTMARIEADYIRLNELVRLRDATQPDLRIGEEDYRQARLETFTRRMSGSGEYRISLLLLRIPRRQIINRHSGSHKEETVTASQTILKTFDWPSLGP</sequence>
<evidence type="ECO:0000313" key="1">
    <source>
        <dbReference type="EMBL" id="KAI8034540.1"/>
    </source>
</evidence>
<accession>A0A9P9YCS6</accession>
<comment type="caution">
    <text evidence="1">The sequence shown here is derived from an EMBL/GenBank/DDBJ whole genome shotgun (WGS) entry which is preliminary data.</text>
</comment>
<keyword evidence="2" id="KW-1185">Reference proteome</keyword>
<protein>
    <submittedName>
        <fullName evidence="1">Uncharacterized protein</fullName>
    </submittedName>
</protein>
<dbReference type="Proteomes" id="UP001059596">
    <property type="component" value="Unassembled WGS sequence"/>
</dbReference>
<evidence type="ECO:0000313" key="2">
    <source>
        <dbReference type="Proteomes" id="UP001059596"/>
    </source>
</evidence>
<gene>
    <name evidence="1" type="ORF">M5D96_012681</name>
</gene>
<name>A0A9P9YCS6_9MUSC</name>
<reference evidence="1" key="1">
    <citation type="journal article" date="2023" name="Genome Biol. Evol.">
        <title>Long-read-based Genome Assembly of Drosophila gunungcola Reveals Fewer Chemosensory Genes in Flower-breeding Species.</title>
        <authorList>
            <person name="Negi A."/>
            <person name="Liao B.Y."/>
            <person name="Yeh S.D."/>
        </authorList>
    </citation>
    <scope>NUCLEOTIDE SEQUENCE</scope>
    <source>
        <strain evidence="1">Sukarami</strain>
    </source>
</reference>
<proteinExistence type="predicted"/>
<feature type="non-terminal residue" evidence="1">
    <location>
        <position position="125"/>
    </location>
</feature>
<dbReference type="EMBL" id="JAMKOV010000070">
    <property type="protein sequence ID" value="KAI8034540.1"/>
    <property type="molecule type" value="Genomic_DNA"/>
</dbReference>
<organism evidence="1 2">
    <name type="scientific">Drosophila gunungcola</name>
    <name type="common">fruit fly</name>
    <dbReference type="NCBI Taxonomy" id="103775"/>
    <lineage>
        <taxon>Eukaryota</taxon>
        <taxon>Metazoa</taxon>
        <taxon>Ecdysozoa</taxon>
        <taxon>Arthropoda</taxon>
        <taxon>Hexapoda</taxon>
        <taxon>Insecta</taxon>
        <taxon>Pterygota</taxon>
        <taxon>Neoptera</taxon>
        <taxon>Endopterygota</taxon>
        <taxon>Diptera</taxon>
        <taxon>Brachycera</taxon>
        <taxon>Muscomorpha</taxon>
        <taxon>Ephydroidea</taxon>
        <taxon>Drosophilidae</taxon>
        <taxon>Drosophila</taxon>
        <taxon>Sophophora</taxon>
    </lineage>
</organism>